<sequence>MEANPNQQPLEIDIPESHQHRYTAKDLTFLGIFLLLWVVISICSVFWLLRVSATARRTLAIMADGIIEEGRPYDDAKARLQSLDTVAPSKTLKDWLRDLPAVHCHLVEYSTQSLIW</sequence>
<name>A0A7R7XBF9_9EURO</name>
<dbReference type="RefSeq" id="XP_041549833.1">
    <property type="nucleotide sequence ID" value="XM_041701118.1"/>
</dbReference>
<keyword evidence="3" id="KW-1185">Reference proteome</keyword>
<reference evidence="2" key="1">
    <citation type="submission" date="2021-01" db="EMBL/GenBank/DDBJ databases">
        <authorList>
            <consortium name="Aspergillus puulaauensis MK2 genome sequencing consortium"/>
            <person name="Kazuki M."/>
            <person name="Futagami T."/>
        </authorList>
    </citation>
    <scope>NUCLEOTIDE SEQUENCE</scope>
    <source>
        <strain evidence="2">MK2</strain>
    </source>
</reference>
<evidence type="ECO:0000256" key="1">
    <source>
        <dbReference type="SAM" id="Phobius"/>
    </source>
</evidence>
<keyword evidence="1" id="KW-0472">Membrane</keyword>
<reference evidence="2" key="2">
    <citation type="submission" date="2021-02" db="EMBL/GenBank/DDBJ databases">
        <title>Aspergillus puulaauensis MK2 genome sequence.</title>
        <authorList>
            <person name="Futagami T."/>
            <person name="Mori K."/>
            <person name="Kadooka C."/>
            <person name="Tanaka T."/>
        </authorList>
    </citation>
    <scope>NUCLEOTIDE SEQUENCE</scope>
    <source>
        <strain evidence="2">MK2</strain>
    </source>
</reference>
<feature type="transmembrane region" description="Helical" evidence="1">
    <location>
        <begin position="27"/>
        <end position="49"/>
    </location>
</feature>
<dbReference type="EMBL" id="AP024443">
    <property type="protein sequence ID" value="BCS17639.1"/>
    <property type="molecule type" value="Genomic_DNA"/>
</dbReference>
<dbReference type="AlphaFoldDB" id="A0A7R7XBF9"/>
<evidence type="ECO:0000313" key="3">
    <source>
        <dbReference type="Proteomes" id="UP000654913"/>
    </source>
</evidence>
<keyword evidence="1" id="KW-1133">Transmembrane helix</keyword>
<dbReference type="KEGG" id="apuu:APUU_10467A"/>
<dbReference type="GeneID" id="64967644"/>
<organism evidence="2 3">
    <name type="scientific">Aspergillus puulaauensis</name>
    <dbReference type="NCBI Taxonomy" id="1220207"/>
    <lineage>
        <taxon>Eukaryota</taxon>
        <taxon>Fungi</taxon>
        <taxon>Dikarya</taxon>
        <taxon>Ascomycota</taxon>
        <taxon>Pezizomycotina</taxon>
        <taxon>Eurotiomycetes</taxon>
        <taxon>Eurotiomycetidae</taxon>
        <taxon>Eurotiales</taxon>
        <taxon>Aspergillaceae</taxon>
        <taxon>Aspergillus</taxon>
    </lineage>
</organism>
<accession>A0A7R7XBF9</accession>
<keyword evidence="1" id="KW-0812">Transmembrane</keyword>
<proteinExistence type="predicted"/>
<gene>
    <name evidence="2" type="ORF">APUU_10467A</name>
</gene>
<evidence type="ECO:0000313" key="2">
    <source>
        <dbReference type="EMBL" id="BCS17639.1"/>
    </source>
</evidence>
<protein>
    <submittedName>
        <fullName evidence="2">Uncharacterized protein</fullName>
    </submittedName>
</protein>
<dbReference type="Proteomes" id="UP000654913">
    <property type="component" value="Chromosome 1"/>
</dbReference>